<evidence type="ECO:0000313" key="1">
    <source>
        <dbReference type="EMBL" id="RWS08223.1"/>
    </source>
</evidence>
<dbReference type="STRING" id="1965070.A0A3S3NS83"/>
<dbReference type="Proteomes" id="UP000285301">
    <property type="component" value="Unassembled WGS sequence"/>
</dbReference>
<dbReference type="AlphaFoldDB" id="A0A3S3NS83"/>
<keyword evidence="2" id="KW-1185">Reference proteome</keyword>
<sequence length="388" mass="45616">MNAIRYKIPALLESDSEFLSSNKNITKFWSNLFVENFVCTNKSQDDLLFFVRKQRKKGSKNYSQYETLIEVFRKESKKLPIGDLEIDWEETLYLNLIMQEVEYWITCAICTRTSFTDIQILKKRTIKVFASPSHRKMDRKGEVEEISYPNIFFSIDNFEDLLSEIVVRNGEMVTIELIAKERGIDRSIVLFMGSISYDLLTSIYDNRDNSTKNCPVSWKRRHKPKKLEFVRMRGPGNKGIAEIAIKKENAYNIETPTSDPGFSLTDFDFNEMEENYSRRRMSDPSSNLKNYIIEWRTRRLHKSRSESEGVDKYANGMTEVDAEELNPECDNDDQLWQTPGFIQAYYTWKENKRANSPSFQTYLTYITLPWHYIVADLLNSKQTPLLTF</sequence>
<name>A0A3S3NS83_9ACAR</name>
<dbReference type="OrthoDB" id="1906921at2759"/>
<dbReference type="PANTHER" id="PTHR21477">
    <property type="entry name" value="ZGC:172139"/>
    <property type="match status" value="1"/>
</dbReference>
<proteinExistence type="predicted"/>
<accession>A0A3S3NS83</accession>
<dbReference type="PANTHER" id="PTHR21477:SF13">
    <property type="entry name" value="KIAA0930"/>
    <property type="match status" value="1"/>
</dbReference>
<comment type="caution">
    <text evidence="1">The sequence shown here is derived from an EMBL/GenBank/DDBJ whole genome shotgun (WGS) entry which is preliminary data.</text>
</comment>
<gene>
    <name evidence="1" type="ORF">B4U79_09942</name>
</gene>
<evidence type="ECO:0000313" key="2">
    <source>
        <dbReference type="Proteomes" id="UP000285301"/>
    </source>
</evidence>
<dbReference type="EMBL" id="NCKU01003073">
    <property type="protein sequence ID" value="RWS08223.1"/>
    <property type="molecule type" value="Genomic_DNA"/>
</dbReference>
<dbReference type="InterPro" id="IPR019141">
    <property type="entry name" value="DUF2045"/>
</dbReference>
<reference evidence="1 2" key="1">
    <citation type="journal article" date="2018" name="Gigascience">
        <title>Genomes of trombidid mites reveal novel predicted allergens and laterally-transferred genes associated with secondary metabolism.</title>
        <authorList>
            <person name="Dong X."/>
            <person name="Chaisiri K."/>
            <person name="Xia D."/>
            <person name="Armstrong S.D."/>
            <person name="Fang Y."/>
            <person name="Donnelly M.J."/>
            <person name="Kadowaki T."/>
            <person name="McGarry J.W."/>
            <person name="Darby A.C."/>
            <person name="Makepeace B.L."/>
        </authorList>
    </citation>
    <scope>NUCLEOTIDE SEQUENCE [LARGE SCALE GENOMIC DNA]</scope>
    <source>
        <strain evidence="1">UoL-WK</strain>
    </source>
</reference>
<dbReference type="Pfam" id="PF09741">
    <property type="entry name" value="DUF2045"/>
    <property type="match status" value="1"/>
</dbReference>
<protein>
    <submittedName>
        <fullName evidence="1">Uncharacterized protein</fullName>
    </submittedName>
</protein>
<organism evidence="1 2">
    <name type="scientific">Dinothrombium tinctorium</name>
    <dbReference type="NCBI Taxonomy" id="1965070"/>
    <lineage>
        <taxon>Eukaryota</taxon>
        <taxon>Metazoa</taxon>
        <taxon>Ecdysozoa</taxon>
        <taxon>Arthropoda</taxon>
        <taxon>Chelicerata</taxon>
        <taxon>Arachnida</taxon>
        <taxon>Acari</taxon>
        <taxon>Acariformes</taxon>
        <taxon>Trombidiformes</taxon>
        <taxon>Prostigmata</taxon>
        <taxon>Anystina</taxon>
        <taxon>Parasitengona</taxon>
        <taxon>Trombidioidea</taxon>
        <taxon>Trombidiidae</taxon>
        <taxon>Dinothrombium</taxon>
    </lineage>
</organism>